<dbReference type="PATRIC" id="fig|1348663.4.peg.72"/>
<accession>A0A066ZDF9</accession>
<evidence type="ECO:0000256" key="1">
    <source>
        <dbReference type="SAM" id="MobiDB-lite"/>
    </source>
</evidence>
<comment type="caution">
    <text evidence="2">The sequence shown here is derived from an EMBL/GenBank/DDBJ whole genome shotgun (WGS) entry which is preliminary data.</text>
</comment>
<dbReference type="CDD" id="cd05829">
    <property type="entry name" value="Sortase_F"/>
    <property type="match status" value="1"/>
</dbReference>
<dbReference type="AlphaFoldDB" id="A0A066ZDF9"/>
<feature type="region of interest" description="Disordered" evidence="1">
    <location>
        <begin position="1"/>
        <end position="35"/>
    </location>
</feature>
<keyword evidence="3" id="KW-1185">Reference proteome</keyword>
<dbReference type="InterPro" id="IPR042001">
    <property type="entry name" value="Sortase_F"/>
</dbReference>
<reference evidence="2 3" key="1">
    <citation type="submission" date="2014-05" db="EMBL/GenBank/DDBJ databases">
        <title>Draft Genome Sequence of Kitasatospora cheerisanensis KCTC 2395.</title>
        <authorList>
            <person name="Nam D.H."/>
        </authorList>
    </citation>
    <scope>NUCLEOTIDE SEQUENCE [LARGE SCALE GENOMIC DNA]</scope>
    <source>
        <strain evidence="2 3">KCTC 2395</strain>
    </source>
</reference>
<dbReference type="EMBL" id="JNBY01000004">
    <property type="protein sequence ID" value="KDN88160.1"/>
    <property type="molecule type" value="Genomic_DNA"/>
</dbReference>
<sequence>MAGTDLNGRPVRLDPGAGLSPQQKRAQDAEPDGEGRFVVPSVGLDVPLGSMNEVGGSVVPPGFTSAYRIANLGTPTAPGTGTVYVAMHSLRWGAVGPGNYLFALDTGTSRVAPGAAVLVGGDRYVVDGAATVPKAELPDAAEIWADVPGRLVVVTCLEKPDNSPAVDNFVLTAHLELPGDGPE</sequence>
<dbReference type="HOGENOM" id="CLU_103328_0_0_11"/>
<protein>
    <recommendedName>
        <fullName evidence="4">Class F sortase</fullName>
    </recommendedName>
</protein>
<proteinExistence type="predicted"/>
<evidence type="ECO:0000313" key="3">
    <source>
        <dbReference type="Proteomes" id="UP000027178"/>
    </source>
</evidence>
<dbReference type="RefSeq" id="WP_051652577.1">
    <property type="nucleotide sequence ID" value="NZ_KK853997.1"/>
</dbReference>
<organism evidence="2 3">
    <name type="scientific">Kitasatospora cheerisanensis KCTC 2395</name>
    <dbReference type="NCBI Taxonomy" id="1348663"/>
    <lineage>
        <taxon>Bacteria</taxon>
        <taxon>Bacillati</taxon>
        <taxon>Actinomycetota</taxon>
        <taxon>Actinomycetes</taxon>
        <taxon>Kitasatosporales</taxon>
        <taxon>Streptomycetaceae</taxon>
        <taxon>Kitasatospora</taxon>
    </lineage>
</organism>
<dbReference type="Proteomes" id="UP000027178">
    <property type="component" value="Unassembled WGS sequence"/>
</dbReference>
<evidence type="ECO:0008006" key="4">
    <source>
        <dbReference type="Google" id="ProtNLM"/>
    </source>
</evidence>
<dbReference type="OrthoDB" id="4425249at2"/>
<name>A0A066ZDF9_9ACTN</name>
<dbReference type="eggNOG" id="COG3764">
    <property type="taxonomic scope" value="Bacteria"/>
</dbReference>
<gene>
    <name evidence="2" type="ORF">KCH_00920</name>
</gene>
<evidence type="ECO:0000313" key="2">
    <source>
        <dbReference type="EMBL" id="KDN88160.1"/>
    </source>
</evidence>